<protein>
    <submittedName>
        <fullName evidence="1">Uncharacterized protein</fullName>
    </submittedName>
</protein>
<dbReference type="EMBL" id="FPJO01000053">
    <property type="protein sequence ID" value="SFY44791.1"/>
    <property type="molecule type" value="Genomic_DNA"/>
</dbReference>
<evidence type="ECO:0000313" key="2">
    <source>
        <dbReference type="Proteomes" id="UP000181909"/>
    </source>
</evidence>
<sequence>MGSMDPYEGLAAVERRDGTLVRVWADLPSPRSTARLRQTG</sequence>
<name>A0A1K2FAL1_STRAR</name>
<proteinExistence type="predicted"/>
<accession>A0A1K2FAL1</accession>
<organism evidence="1 2">
    <name type="scientific">Streptomyces atratus</name>
    <dbReference type="NCBI Taxonomy" id="1893"/>
    <lineage>
        <taxon>Bacteria</taxon>
        <taxon>Bacillati</taxon>
        <taxon>Actinomycetota</taxon>
        <taxon>Actinomycetes</taxon>
        <taxon>Kitasatosporales</taxon>
        <taxon>Streptomycetaceae</taxon>
        <taxon>Streptomyces</taxon>
    </lineage>
</organism>
<evidence type="ECO:0000313" key="1">
    <source>
        <dbReference type="EMBL" id="SFY44791.1"/>
    </source>
</evidence>
<dbReference type="STRING" id="1893.SAMN02787144_105316"/>
<reference evidence="1 2" key="1">
    <citation type="submission" date="2016-11" db="EMBL/GenBank/DDBJ databases">
        <authorList>
            <person name="Jaros S."/>
            <person name="Januszkiewicz K."/>
            <person name="Wedrychowicz H."/>
        </authorList>
    </citation>
    <scope>NUCLEOTIDE SEQUENCE [LARGE SCALE GENOMIC DNA]</scope>
    <source>
        <strain evidence="1 2">OK807</strain>
    </source>
</reference>
<gene>
    <name evidence="1" type="ORF">SAMN02787144_105316</name>
</gene>
<dbReference type="Proteomes" id="UP000181909">
    <property type="component" value="Unassembled WGS sequence"/>
</dbReference>
<dbReference type="AlphaFoldDB" id="A0A1K2FAL1"/>